<organism evidence="6 7">
    <name type="scientific">Halocaridina rubra</name>
    <name type="common">Hawaiian red shrimp</name>
    <dbReference type="NCBI Taxonomy" id="373956"/>
    <lineage>
        <taxon>Eukaryota</taxon>
        <taxon>Metazoa</taxon>
        <taxon>Ecdysozoa</taxon>
        <taxon>Arthropoda</taxon>
        <taxon>Crustacea</taxon>
        <taxon>Multicrustacea</taxon>
        <taxon>Malacostraca</taxon>
        <taxon>Eumalacostraca</taxon>
        <taxon>Eucarida</taxon>
        <taxon>Decapoda</taxon>
        <taxon>Pleocyemata</taxon>
        <taxon>Caridea</taxon>
        <taxon>Atyoidea</taxon>
        <taxon>Atyidae</taxon>
        <taxon>Halocaridina</taxon>
    </lineage>
</organism>
<proteinExistence type="predicted"/>
<feature type="transmembrane region" description="Helical" evidence="5">
    <location>
        <begin position="52"/>
        <end position="72"/>
    </location>
</feature>
<dbReference type="EMBL" id="JAXCGZ010009666">
    <property type="protein sequence ID" value="KAK7076453.1"/>
    <property type="molecule type" value="Genomic_DNA"/>
</dbReference>
<evidence type="ECO:0000256" key="3">
    <source>
        <dbReference type="ARBA" id="ARBA00022989"/>
    </source>
</evidence>
<keyword evidence="7" id="KW-1185">Reference proteome</keyword>
<feature type="non-terminal residue" evidence="6">
    <location>
        <position position="171"/>
    </location>
</feature>
<accession>A0AAN8X9N2</accession>
<evidence type="ECO:0000256" key="1">
    <source>
        <dbReference type="ARBA" id="ARBA00004141"/>
    </source>
</evidence>
<gene>
    <name evidence="6" type="primary">SLC7A6_10</name>
    <name evidence="6" type="ORF">SK128_014885</name>
</gene>
<dbReference type="GO" id="GO:0015179">
    <property type="term" value="F:L-amino acid transmembrane transporter activity"/>
    <property type="evidence" value="ECO:0007669"/>
    <property type="project" value="TreeGrafter"/>
</dbReference>
<dbReference type="InterPro" id="IPR050598">
    <property type="entry name" value="AminoAcid_Transporter"/>
</dbReference>
<dbReference type="InterPro" id="IPR002293">
    <property type="entry name" value="AA/rel_permease1"/>
</dbReference>
<name>A0AAN8X9N2_HALRR</name>
<feature type="transmembrane region" description="Helical" evidence="5">
    <location>
        <begin position="78"/>
        <end position="101"/>
    </location>
</feature>
<feature type="transmembrane region" description="Helical" evidence="5">
    <location>
        <begin position="140"/>
        <end position="158"/>
    </location>
</feature>
<keyword evidence="2 5" id="KW-0812">Transmembrane</keyword>
<dbReference type="Pfam" id="PF13520">
    <property type="entry name" value="AA_permease_2"/>
    <property type="match status" value="1"/>
</dbReference>
<evidence type="ECO:0000313" key="6">
    <source>
        <dbReference type="EMBL" id="KAK7076453.1"/>
    </source>
</evidence>
<comment type="subcellular location">
    <subcellularLocation>
        <location evidence="1">Membrane</location>
        <topology evidence="1">Multi-pass membrane protein</topology>
    </subcellularLocation>
</comment>
<keyword evidence="3 5" id="KW-1133">Transmembrane helix</keyword>
<evidence type="ECO:0000313" key="7">
    <source>
        <dbReference type="Proteomes" id="UP001381693"/>
    </source>
</evidence>
<dbReference type="GO" id="GO:0016020">
    <property type="term" value="C:membrane"/>
    <property type="evidence" value="ECO:0007669"/>
    <property type="project" value="UniProtKB-SubCell"/>
</dbReference>
<reference evidence="6 7" key="1">
    <citation type="submission" date="2023-11" db="EMBL/GenBank/DDBJ databases">
        <title>Halocaridina rubra genome assembly.</title>
        <authorList>
            <person name="Smith C."/>
        </authorList>
    </citation>
    <scope>NUCLEOTIDE SEQUENCE [LARGE SCALE GENOMIC DNA]</scope>
    <source>
        <strain evidence="6">EP-1</strain>
        <tissue evidence="6">Whole</tissue>
    </source>
</reference>
<keyword evidence="4 5" id="KW-0472">Membrane</keyword>
<feature type="transmembrane region" description="Helical" evidence="5">
    <location>
        <begin position="6"/>
        <end position="31"/>
    </location>
</feature>
<dbReference type="PANTHER" id="PTHR11785">
    <property type="entry name" value="AMINO ACID TRANSPORTER"/>
    <property type="match status" value="1"/>
</dbReference>
<comment type="caution">
    <text evidence="6">The sequence shown here is derived from an EMBL/GenBank/DDBJ whole genome shotgun (WGS) entry which is preliminary data.</text>
</comment>
<protein>
    <submittedName>
        <fullName evidence="6">Y+L amino acid transporter 2</fullName>
    </submittedName>
</protein>
<dbReference type="PANTHER" id="PTHR11785:SF528">
    <property type="entry name" value="AMINO ACID TRANSPORTER PROTEIN JHI-21"/>
    <property type="match status" value="1"/>
</dbReference>
<dbReference type="Gene3D" id="1.20.1740.10">
    <property type="entry name" value="Amino acid/polyamine transporter I"/>
    <property type="match status" value="1"/>
</dbReference>
<dbReference type="Proteomes" id="UP001381693">
    <property type="component" value="Unassembled WGS sequence"/>
</dbReference>
<evidence type="ECO:0000256" key="2">
    <source>
        <dbReference type="ARBA" id="ARBA00022692"/>
    </source>
</evidence>
<evidence type="ECO:0000256" key="5">
    <source>
        <dbReference type="SAM" id="Phobius"/>
    </source>
</evidence>
<dbReference type="AlphaFoldDB" id="A0AAN8X9N2"/>
<sequence length="171" mass="19165">MLGVMAWIMPIFVMCSTFGSINGAVFTQSRLIFVGGRRRQFPEVFTLLHTKYFTPITAIIANAALSLLMFVTADIGLLINYSTFAVTAAQLACMLSLFWFRYKQPDRHRPFKVWLALPIVFSLATVFLMVMPMIEAPVEVGAAIGVVCTGIPVYYFCIYREDIAQKSSEVL</sequence>
<feature type="transmembrane region" description="Helical" evidence="5">
    <location>
        <begin position="113"/>
        <end position="134"/>
    </location>
</feature>
<evidence type="ECO:0000256" key="4">
    <source>
        <dbReference type="ARBA" id="ARBA00023136"/>
    </source>
</evidence>